<dbReference type="Pfam" id="PF13460">
    <property type="entry name" value="NAD_binding_10"/>
    <property type="match status" value="1"/>
</dbReference>
<protein>
    <submittedName>
        <fullName evidence="3">NAD(P)H-binding protein</fullName>
    </submittedName>
</protein>
<dbReference type="Gene3D" id="3.40.50.720">
    <property type="entry name" value="NAD(P)-binding Rossmann-like Domain"/>
    <property type="match status" value="1"/>
</dbReference>
<comment type="caution">
    <text evidence="3">The sequence shown here is derived from an EMBL/GenBank/DDBJ whole genome shotgun (WGS) entry which is preliminary data.</text>
</comment>
<evidence type="ECO:0000313" key="4">
    <source>
        <dbReference type="Proteomes" id="UP000466794"/>
    </source>
</evidence>
<reference evidence="3 4" key="1">
    <citation type="submission" date="2019-12" db="EMBL/GenBank/DDBJ databases">
        <title>Nocardia sp. nov. ET3-3 isolated from soil.</title>
        <authorList>
            <person name="Kanchanasin P."/>
            <person name="Tanasupawat S."/>
            <person name="Yuki M."/>
            <person name="Kudo T."/>
        </authorList>
    </citation>
    <scope>NUCLEOTIDE SEQUENCE [LARGE SCALE GENOMIC DNA]</scope>
    <source>
        <strain evidence="3 4">ET3-3</strain>
    </source>
</reference>
<dbReference type="InterPro" id="IPR036291">
    <property type="entry name" value="NAD(P)-bd_dom_sf"/>
</dbReference>
<evidence type="ECO:0000259" key="2">
    <source>
        <dbReference type="Pfam" id="PF13460"/>
    </source>
</evidence>
<gene>
    <name evidence="3" type="ORF">GPX89_13310</name>
</gene>
<sequence length="201" mass="21660">MVSTLLASRAAVRALTRKPENANLPEAVEVVAGDLADPSTLGPNVFQDVDRAFVFPARGVEVFMDAAVAAGVRRFTVLSSLATARDFPLDHPRADHEDAARLLERHPHHPRPCSPGHQRHRQARPHPGRVGHRPSRRLHGVRSPRRRPGHQPGRLPLGTQRGGSAICPAVSRCWAVSSGSGQPRRLVAAISPRPSALHSGG</sequence>
<dbReference type="SUPFAM" id="SSF51735">
    <property type="entry name" value="NAD(P)-binding Rossmann-fold domains"/>
    <property type="match status" value="1"/>
</dbReference>
<dbReference type="Proteomes" id="UP000466794">
    <property type="component" value="Unassembled WGS sequence"/>
</dbReference>
<feature type="region of interest" description="Disordered" evidence="1">
    <location>
        <begin position="106"/>
        <end position="162"/>
    </location>
</feature>
<name>A0A7K1UWJ5_9NOCA</name>
<evidence type="ECO:0000256" key="1">
    <source>
        <dbReference type="SAM" id="MobiDB-lite"/>
    </source>
</evidence>
<keyword evidence="4" id="KW-1185">Reference proteome</keyword>
<dbReference type="AlphaFoldDB" id="A0A7K1UWJ5"/>
<organism evidence="3 4">
    <name type="scientific">Nocardia terrae</name>
    <dbReference type="NCBI Taxonomy" id="2675851"/>
    <lineage>
        <taxon>Bacteria</taxon>
        <taxon>Bacillati</taxon>
        <taxon>Actinomycetota</taxon>
        <taxon>Actinomycetes</taxon>
        <taxon>Mycobacteriales</taxon>
        <taxon>Nocardiaceae</taxon>
        <taxon>Nocardia</taxon>
    </lineage>
</organism>
<proteinExistence type="predicted"/>
<feature type="domain" description="NAD(P)-binding" evidence="2">
    <location>
        <begin position="2"/>
        <end position="104"/>
    </location>
</feature>
<dbReference type="InterPro" id="IPR016040">
    <property type="entry name" value="NAD(P)-bd_dom"/>
</dbReference>
<dbReference type="EMBL" id="WRPP01000002">
    <property type="protein sequence ID" value="MVU78218.1"/>
    <property type="molecule type" value="Genomic_DNA"/>
</dbReference>
<evidence type="ECO:0000313" key="3">
    <source>
        <dbReference type="EMBL" id="MVU78218.1"/>
    </source>
</evidence>
<feature type="compositionally biased region" description="Basic residues" evidence="1">
    <location>
        <begin position="106"/>
        <end position="149"/>
    </location>
</feature>
<accession>A0A7K1UWJ5</accession>